<dbReference type="InterPro" id="IPR036688">
    <property type="entry name" value="MoeA_C_domain_IV_sf"/>
</dbReference>
<keyword evidence="4 6" id="KW-0501">Molybdenum cofactor biosynthesis</keyword>
<dbReference type="Gene3D" id="3.90.105.10">
    <property type="entry name" value="Molybdopterin biosynthesis moea protein, domain 2"/>
    <property type="match status" value="1"/>
</dbReference>
<dbReference type="SUPFAM" id="SSF63882">
    <property type="entry name" value="MoeA N-terminal region -like"/>
    <property type="match status" value="1"/>
</dbReference>
<gene>
    <name evidence="9" type="ORF">DHf2319_03450</name>
</gene>
<comment type="pathway">
    <text evidence="2 6">Cofactor biosynthesis; molybdopterin biosynthesis.</text>
</comment>
<dbReference type="SUPFAM" id="SSF53218">
    <property type="entry name" value="Molybdenum cofactor biosynthesis proteins"/>
    <property type="match status" value="1"/>
</dbReference>
<dbReference type="PANTHER" id="PTHR10192:SF5">
    <property type="entry name" value="GEPHYRIN"/>
    <property type="match status" value="1"/>
</dbReference>
<feature type="domain" description="MoaB/Mog" evidence="8">
    <location>
        <begin position="194"/>
        <end position="331"/>
    </location>
</feature>
<sequence>MVSKSDASEPIRTSEIGSGLLAFDAALAKLLSRARRPVKVSQVPLLQAQDRVLAAPVISSMNVPAFDNSAMDGYALNVADFAKPPESFVVIQRIAAGQSGQAIEPGEAARIFTGAPVPDGTNVVVPQEQTQVQGNRVLVNGQLRAGQHIRRAGEDVAADDVVLHAGIRLEPQHLALAASVGVAQVPVYARLRIGVLFTGDELVEPGQALGAGKIYNSNRYALHSLLARVGCDVLDFGVVTDSLMATTEALHKSARACDVIITCGGVSVGEEDWVKQAVTNLGSIDVWRIAMKPGKPLAFGRIGNADFIGLPGNPVSAFVTFLVAVMPFLRQRMGLVARMPRYQLAVAGFDWAGDAKRREFLRVRQEPGESAQAVLALWPNQGSAVVSGLVWADGLVDLEPGTRVKAGDLVRYVSLSDLMR</sequence>
<dbReference type="InterPro" id="IPR036425">
    <property type="entry name" value="MoaB/Mog-like_dom_sf"/>
</dbReference>
<keyword evidence="6" id="KW-0460">Magnesium</keyword>
<name>A0ABY4AMJ0_9BURK</name>
<evidence type="ECO:0000256" key="1">
    <source>
        <dbReference type="ARBA" id="ARBA00002901"/>
    </source>
</evidence>
<evidence type="ECO:0000259" key="8">
    <source>
        <dbReference type="SMART" id="SM00852"/>
    </source>
</evidence>
<dbReference type="InterPro" id="IPR038987">
    <property type="entry name" value="MoeA-like"/>
</dbReference>
<dbReference type="Gene3D" id="2.170.190.11">
    <property type="entry name" value="Molybdopterin biosynthesis moea protein, domain 3"/>
    <property type="match status" value="1"/>
</dbReference>
<evidence type="ECO:0000256" key="2">
    <source>
        <dbReference type="ARBA" id="ARBA00005046"/>
    </source>
</evidence>
<dbReference type="Pfam" id="PF03454">
    <property type="entry name" value="MoeA_C"/>
    <property type="match status" value="1"/>
</dbReference>
<dbReference type="Proteomes" id="UP000831607">
    <property type="component" value="Chromosome"/>
</dbReference>
<evidence type="ECO:0000313" key="9">
    <source>
        <dbReference type="EMBL" id="UOD51546.1"/>
    </source>
</evidence>
<protein>
    <recommendedName>
        <fullName evidence="6">Molybdopterin molybdenumtransferase</fullName>
        <ecNumber evidence="6">2.10.1.1</ecNumber>
    </recommendedName>
</protein>
<comment type="similarity">
    <text evidence="3 6">Belongs to the MoeA family.</text>
</comment>
<evidence type="ECO:0000313" key="10">
    <source>
        <dbReference type="Proteomes" id="UP000831607"/>
    </source>
</evidence>
<dbReference type="PANTHER" id="PTHR10192">
    <property type="entry name" value="MOLYBDOPTERIN BIOSYNTHESIS PROTEIN"/>
    <property type="match status" value="1"/>
</dbReference>
<dbReference type="Pfam" id="PF00994">
    <property type="entry name" value="MoCF_biosynth"/>
    <property type="match status" value="1"/>
</dbReference>
<dbReference type="PROSITE" id="PS01079">
    <property type="entry name" value="MOCF_BIOSYNTHESIS_2"/>
    <property type="match status" value="1"/>
</dbReference>
<keyword evidence="6" id="KW-0479">Metal-binding</keyword>
<dbReference type="NCBIfam" id="NF045515">
    <property type="entry name" value="Glp_gephyrin"/>
    <property type="match status" value="1"/>
</dbReference>
<dbReference type="Gene3D" id="3.40.980.10">
    <property type="entry name" value="MoaB/Mog-like domain"/>
    <property type="match status" value="1"/>
</dbReference>
<evidence type="ECO:0000256" key="4">
    <source>
        <dbReference type="ARBA" id="ARBA00023150"/>
    </source>
</evidence>
<dbReference type="NCBIfam" id="TIGR00177">
    <property type="entry name" value="molyb_syn"/>
    <property type="match status" value="1"/>
</dbReference>
<proteinExistence type="inferred from homology"/>
<dbReference type="CDD" id="cd00887">
    <property type="entry name" value="MoeA"/>
    <property type="match status" value="1"/>
</dbReference>
<dbReference type="Gene3D" id="2.40.340.10">
    <property type="entry name" value="MoeA, C-terminal, domain IV"/>
    <property type="match status" value="1"/>
</dbReference>
<organism evidence="9 10">
    <name type="scientific">Orrella daihaiensis</name>
    <dbReference type="NCBI Taxonomy" id="2782176"/>
    <lineage>
        <taxon>Bacteria</taxon>
        <taxon>Pseudomonadati</taxon>
        <taxon>Pseudomonadota</taxon>
        <taxon>Betaproteobacteria</taxon>
        <taxon>Burkholderiales</taxon>
        <taxon>Alcaligenaceae</taxon>
        <taxon>Orrella</taxon>
    </lineage>
</organism>
<accession>A0ABY4AMJ0</accession>
<keyword evidence="10" id="KW-1185">Reference proteome</keyword>
<dbReference type="InterPro" id="IPR001453">
    <property type="entry name" value="MoaB/Mog_dom"/>
</dbReference>
<keyword evidence="6" id="KW-0808">Transferase</keyword>
<dbReference type="SUPFAM" id="SSF63867">
    <property type="entry name" value="MoeA C-terminal domain-like"/>
    <property type="match status" value="1"/>
</dbReference>
<reference evidence="9 10" key="1">
    <citation type="submission" date="2020-11" db="EMBL/GenBank/DDBJ databases">
        <title>Algicoccus daihaiensis sp.nov., isolated from Daihai Lake in Inner Mongolia.</title>
        <authorList>
            <person name="Kai J."/>
        </authorList>
    </citation>
    <scope>NUCLEOTIDE SEQUENCE [LARGE SCALE GENOMIC DNA]</scope>
    <source>
        <strain evidence="10">f23</strain>
    </source>
</reference>
<dbReference type="InterPro" id="IPR005111">
    <property type="entry name" value="MoeA_C_domain_IV"/>
</dbReference>
<evidence type="ECO:0000256" key="6">
    <source>
        <dbReference type="RuleBase" id="RU365090"/>
    </source>
</evidence>
<comment type="catalytic activity">
    <reaction evidence="5">
        <text>adenylyl-molybdopterin + molybdate = Mo-molybdopterin + AMP + H(+)</text>
        <dbReference type="Rhea" id="RHEA:35047"/>
        <dbReference type="ChEBI" id="CHEBI:15378"/>
        <dbReference type="ChEBI" id="CHEBI:36264"/>
        <dbReference type="ChEBI" id="CHEBI:62727"/>
        <dbReference type="ChEBI" id="CHEBI:71302"/>
        <dbReference type="ChEBI" id="CHEBI:456215"/>
        <dbReference type="EC" id="2.10.1.1"/>
    </reaction>
</comment>
<dbReference type="EMBL" id="CP063982">
    <property type="protein sequence ID" value="UOD51546.1"/>
    <property type="molecule type" value="Genomic_DNA"/>
</dbReference>
<evidence type="ECO:0000256" key="3">
    <source>
        <dbReference type="ARBA" id="ARBA00010763"/>
    </source>
</evidence>
<dbReference type="Pfam" id="PF03453">
    <property type="entry name" value="MoeA_N"/>
    <property type="match status" value="1"/>
</dbReference>
<keyword evidence="6" id="KW-0500">Molybdenum</keyword>
<dbReference type="SMART" id="SM00852">
    <property type="entry name" value="MoCF_biosynth"/>
    <property type="match status" value="1"/>
</dbReference>
<dbReference type="EC" id="2.10.1.1" evidence="6"/>
<dbReference type="InterPro" id="IPR008284">
    <property type="entry name" value="MoCF_biosynth_CS"/>
</dbReference>
<comment type="cofactor">
    <cofactor evidence="6">
        <name>Mg(2+)</name>
        <dbReference type="ChEBI" id="CHEBI:18420"/>
    </cofactor>
</comment>
<dbReference type="InterPro" id="IPR005110">
    <property type="entry name" value="MoeA_linker/N"/>
</dbReference>
<evidence type="ECO:0000256" key="5">
    <source>
        <dbReference type="ARBA" id="ARBA00047317"/>
    </source>
</evidence>
<evidence type="ECO:0000256" key="7">
    <source>
        <dbReference type="SAM" id="Phobius"/>
    </source>
</evidence>
<dbReference type="InterPro" id="IPR036135">
    <property type="entry name" value="MoeA_linker/N_sf"/>
</dbReference>
<comment type="function">
    <text evidence="1 6">Catalyzes the insertion of molybdate into adenylated molybdopterin with the concomitant release of AMP.</text>
</comment>
<feature type="transmembrane region" description="Helical" evidence="7">
    <location>
        <begin position="307"/>
        <end position="329"/>
    </location>
</feature>
<keyword evidence="7" id="KW-0472">Membrane</keyword>
<keyword evidence="7" id="KW-0812">Transmembrane</keyword>
<keyword evidence="7" id="KW-1133">Transmembrane helix</keyword>